<sequence>MLVLVFLIGLSACFYVYYKVKGVRAKPSLAKEICSAKSSMALGSLVLFYGLNQMILFHSVLTLVIGGIFIVIGAGSAWAGYKAFRHYNPLHAKEAERDHA</sequence>
<accession>A0A085C914</accession>
<evidence type="ECO:0000313" key="7">
    <source>
        <dbReference type="EMBL" id="WHM22537.1"/>
    </source>
</evidence>
<dbReference type="Proteomes" id="UP001229422">
    <property type="component" value="Chromosome"/>
</dbReference>
<reference evidence="5" key="3">
    <citation type="submission" date="2021-03" db="EMBL/GenBank/DDBJ databases">
        <title>Isolation of Bacillus subtilis from fermented food sample.</title>
        <authorList>
            <person name="Lakshmanan V."/>
            <person name="Athira K."/>
            <person name="Rajagopal K."/>
        </authorList>
    </citation>
    <scope>NUCLEOTIDE SEQUENCE</scope>
    <source>
        <strain evidence="5">S1</strain>
    </source>
</reference>
<organism evidence="2 8">
    <name type="scientific">Bacillus subtilis</name>
    <dbReference type="NCBI Taxonomy" id="1423"/>
    <lineage>
        <taxon>Bacteria</taxon>
        <taxon>Bacillati</taxon>
        <taxon>Bacillota</taxon>
        <taxon>Bacilli</taxon>
        <taxon>Bacillales</taxon>
        <taxon>Bacillaceae</taxon>
        <taxon>Bacillus</taxon>
    </lineage>
</organism>
<protein>
    <submittedName>
        <fullName evidence="3">Membrane Spanning Protein</fullName>
    </submittedName>
    <submittedName>
        <fullName evidence="5">YtpI family protein</fullName>
    </submittedName>
</protein>
<reference evidence="3 9" key="2">
    <citation type="submission" date="2015-09" db="EMBL/GenBank/DDBJ databases">
        <title>Spore heat resistance.</title>
        <authorList>
            <person name="Boekhorst J."/>
            <person name="Berendsen E.M."/>
            <person name="Wells-Bennik M.H."/>
            <person name="Kuipers O.P."/>
        </authorList>
    </citation>
    <scope>NUCLEOTIDE SEQUENCE [LARGE SCALE GENOMIC DNA]</scope>
    <source>
        <strain evidence="3 9">B4122</strain>
    </source>
</reference>
<evidence type="ECO:0000313" key="6">
    <source>
        <dbReference type="EMBL" id="WEY86276.1"/>
    </source>
</evidence>
<dbReference type="RefSeq" id="WP_003229401.1">
    <property type="nucleotide sequence ID" value="NZ_AP024621.1"/>
</dbReference>
<keyword evidence="1" id="KW-0812">Transmembrane</keyword>
<dbReference type="STRING" id="483913.AN935_14650"/>
<dbReference type="InterPro" id="IPR025618">
    <property type="entry name" value="YtpI"/>
</dbReference>
<evidence type="ECO:0000256" key="1">
    <source>
        <dbReference type="SAM" id="Phobius"/>
    </source>
</evidence>
<reference evidence="7" key="5">
    <citation type="submission" date="2023-05" db="EMBL/GenBank/DDBJ databases">
        <title>Complete genome sequence of Bacillus subtilis SRCM117797 isolated from Soybean paste.</title>
        <authorList>
            <person name="Abraha H.B."/>
            <person name="Kim K.-P."/>
            <person name="Ryu M.-S."/>
            <person name="Jeong D.-Y."/>
        </authorList>
    </citation>
    <scope>NUCLEOTIDE SEQUENCE</scope>
    <source>
        <strain evidence="7">SRCM117797</strain>
    </source>
</reference>
<dbReference type="EMBL" id="LJZV01000021">
    <property type="protein sequence ID" value="KZD89863.1"/>
    <property type="molecule type" value="Genomic_DNA"/>
</dbReference>
<dbReference type="PATRIC" id="fig|1423.134.peg.3837"/>
<evidence type="ECO:0000313" key="3">
    <source>
        <dbReference type="EMBL" id="KZD89483.1"/>
    </source>
</evidence>
<dbReference type="EMBL" id="LJZV01000024">
    <property type="protein sequence ID" value="KZD89483.1"/>
    <property type="molecule type" value="Genomic_DNA"/>
</dbReference>
<dbReference type="EMBL" id="JAGFPW010000001">
    <property type="protein sequence ID" value="MBO3793364.1"/>
    <property type="molecule type" value="Genomic_DNA"/>
</dbReference>
<dbReference type="Proteomes" id="UP000665181">
    <property type="component" value="Unassembled WGS sequence"/>
</dbReference>
<dbReference type="SMR" id="A0A085C914"/>
<dbReference type="OMA" id="GYKAYKH"/>
<evidence type="ECO:0000313" key="4">
    <source>
        <dbReference type="EMBL" id="KZD89863.1"/>
    </source>
</evidence>
<keyword evidence="1" id="KW-1133">Transmembrane helix</keyword>
<evidence type="ECO:0000313" key="5">
    <source>
        <dbReference type="EMBL" id="MBO3793364.1"/>
    </source>
</evidence>
<gene>
    <name evidence="6" type="primary">ytpI</name>
    <name evidence="4" type="ORF">B4122_3603</name>
    <name evidence="3" type="ORF">B4122_3869</name>
    <name evidence="5" type="ORF">J5227_03315</name>
    <name evidence="6" type="ORF">P5633_09435</name>
    <name evidence="7" type="ORF">QL281_05540</name>
    <name evidence="2" type="ORF">SC09_Contig17orf00591</name>
</gene>
<dbReference type="EMBL" id="CP125292">
    <property type="protein sequence ID" value="WHM22537.1"/>
    <property type="molecule type" value="Genomic_DNA"/>
</dbReference>
<dbReference type="EMBL" id="CP120576">
    <property type="protein sequence ID" value="WEY86276.1"/>
    <property type="molecule type" value="Genomic_DNA"/>
</dbReference>
<dbReference type="AlphaFoldDB" id="A0A085C914"/>
<proteinExistence type="predicted"/>
<dbReference type="EMBL" id="JXBC01000001">
    <property type="protein sequence ID" value="KIU13356.1"/>
    <property type="molecule type" value="Genomic_DNA"/>
</dbReference>
<keyword evidence="1" id="KW-0472">Membrane</keyword>
<reference evidence="6" key="4">
    <citation type="submission" date="2023-03" db="EMBL/GenBank/DDBJ databases">
        <title>Complete genome sequences of 52 Bacillus and Priestia strains isolated from West-African fermentations and 26 reference strains from the DSMZ collection.</title>
        <authorList>
            <person name="Wiedenbein E.S."/>
            <person name="Canoy T.S."/>
            <person name="Hui Y."/>
            <person name="Parkouda C."/>
            <person name="Dawende C."/>
            <person name="Ametefe E."/>
            <person name="Jespersen L."/>
            <person name="Nielsen D.S."/>
        </authorList>
    </citation>
    <scope>NUCLEOTIDE SEQUENCE</scope>
    <source>
        <strain evidence="6">PRO56</strain>
    </source>
</reference>
<evidence type="ECO:0000313" key="2">
    <source>
        <dbReference type="EMBL" id="KIU13356.1"/>
    </source>
</evidence>
<name>A0A085C914_BACIU</name>
<evidence type="ECO:0000313" key="8">
    <source>
        <dbReference type="Proteomes" id="UP000032247"/>
    </source>
</evidence>
<evidence type="ECO:0000313" key="9">
    <source>
        <dbReference type="Proteomes" id="UP000076442"/>
    </source>
</evidence>
<dbReference type="Proteomes" id="UP001214898">
    <property type="component" value="Chromosome"/>
</dbReference>
<feature type="transmembrane region" description="Helical" evidence="1">
    <location>
        <begin position="54"/>
        <end position="81"/>
    </location>
</feature>
<dbReference type="Proteomes" id="UP000032247">
    <property type="component" value="Unassembled WGS sequence"/>
</dbReference>
<reference evidence="2 8" key="1">
    <citation type="submission" date="2014-12" db="EMBL/GenBank/DDBJ databases">
        <title>Comparative genome analysis of Bacillus coagulans HM-08, Clostridium butyricum HM-68, Bacillus subtilis HM-66 and Bacillus licheniformis BL-09.</title>
        <authorList>
            <person name="Zhang H."/>
        </authorList>
    </citation>
    <scope>NUCLEOTIDE SEQUENCE [LARGE SCALE GENOMIC DNA]</scope>
    <source>
        <strain evidence="2 8">HM-66</strain>
    </source>
</reference>
<dbReference type="Proteomes" id="UP000076442">
    <property type="component" value="Unassembled WGS sequence"/>
</dbReference>
<dbReference type="Pfam" id="PF14007">
    <property type="entry name" value="YtpI"/>
    <property type="match status" value="1"/>
</dbReference>